<evidence type="ECO:0000313" key="2">
    <source>
        <dbReference type="Proteomes" id="UP001497602"/>
    </source>
</evidence>
<dbReference type="RefSeq" id="WP_348702699.1">
    <property type="nucleotide sequence ID" value="NZ_CAXIYA010000006.1"/>
</dbReference>
<proteinExistence type="predicted"/>
<name>A0ABP1F7L4_9FLAO</name>
<sequence>MSLENNYSVLLNMYLQKHKQLKIHVNKSGKVAKIEKEENGNWKTDRNLCNIINRYSNGFETDKNLVITLKQ</sequence>
<gene>
    <name evidence="1" type="ORF">T190115A13A_210030</name>
</gene>
<comment type="caution">
    <text evidence="1">The sequence shown here is derived from an EMBL/GenBank/DDBJ whole genome shotgun (WGS) entry which is preliminary data.</text>
</comment>
<dbReference type="Proteomes" id="UP001497602">
    <property type="component" value="Unassembled WGS sequence"/>
</dbReference>
<keyword evidence="2" id="KW-1185">Reference proteome</keyword>
<protein>
    <submittedName>
        <fullName evidence="1">Uncharacterized protein</fullName>
    </submittedName>
</protein>
<evidence type="ECO:0000313" key="1">
    <source>
        <dbReference type="EMBL" id="CAL2106376.1"/>
    </source>
</evidence>
<accession>A0ABP1F7L4</accession>
<organism evidence="1 2">
    <name type="scientific">Tenacibaculum vairaonense</name>
    <dbReference type="NCBI Taxonomy" id="3137860"/>
    <lineage>
        <taxon>Bacteria</taxon>
        <taxon>Pseudomonadati</taxon>
        <taxon>Bacteroidota</taxon>
        <taxon>Flavobacteriia</taxon>
        <taxon>Flavobacteriales</taxon>
        <taxon>Flavobacteriaceae</taxon>
        <taxon>Tenacibaculum</taxon>
    </lineage>
</organism>
<reference evidence="1 2" key="1">
    <citation type="submission" date="2024-05" db="EMBL/GenBank/DDBJ databases">
        <authorList>
            <person name="Duchaud E."/>
        </authorList>
    </citation>
    <scope>NUCLEOTIDE SEQUENCE [LARGE SCALE GENOMIC DNA]</scope>
    <source>
        <strain evidence="1">Ena-SAMPLE-TAB-13-05-2024-13:56:06:370-140305</strain>
    </source>
</reference>
<dbReference type="EMBL" id="CAXJRC010000013">
    <property type="protein sequence ID" value="CAL2106376.1"/>
    <property type="molecule type" value="Genomic_DNA"/>
</dbReference>